<evidence type="ECO:0000259" key="1">
    <source>
        <dbReference type="PROSITE" id="PS50911"/>
    </source>
</evidence>
<feature type="domain" description="Peptidase C51" evidence="1">
    <location>
        <begin position="1"/>
        <end position="129"/>
    </location>
</feature>
<sequence length="147" mass="16927">MKVFINEIYTGIRYQCVELARRYYLTMYGTVFEDVPVAKDIYGIKYLTDTKTGEHIVWPSYPNRKSSPKPMEGSLLIWSNDLPTGHVAVVTKVTDDHVHIIEQNQKQTHRVLPFSKGRIVSEGLKGWKMPPSNRKCTRCGHVYINKA</sequence>
<dbReference type="AlphaFoldDB" id="A0A6C0DFW9"/>
<dbReference type="Gene3D" id="3.90.1720.10">
    <property type="entry name" value="endopeptidase domain like (from Nostoc punctiforme)"/>
    <property type="match status" value="1"/>
</dbReference>
<dbReference type="SUPFAM" id="SSF54001">
    <property type="entry name" value="Cysteine proteinases"/>
    <property type="match status" value="1"/>
</dbReference>
<dbReference type="PANTHER" id="PTHR30094">
    <property type="entry name" value="BIFUNCTIONAL GLUTATHIONYLSPERMIDINE SYNTHETASE/AMIDASE-RELATED"/>
    <property type="match status" value="1"/>
</dbReference>
<name>A0A6C0DFW9_9ZZZZ</name>
<dbReference type="InterPro" id="IPR038765">
    <property type="entry name" value="Papain-like_cys_pep_sf"/>
</dbReference>
<dbReference type="EMBL" id="MN739613">
    <property type="protein sequence ID" value="QHT15848.1"/>
    <property type="molecule type" value="Genomic_DNA"/>
</dbReference>
<dbReference type="InterPro" id="IPR007921">
    <property type="entry name" value="CHAP_dom"/>
</dbReference>
<dbReference type="GO" id="GO:0016874">
    <property type="term" value="F:ligase activity"/>
    <property type="evidence" value="ECO:0007669"/>
    <property type="project" value="TreeGrafter"/>
</dbReference>
<accession>A0A6C0DFW9</accession>
<reference evidence="2" key="1">
    <citation type="journal article" date="2020" name="Nature">
        <title>Giant virus diversity and host interactions through global metagenomics.</title>
        <authorList>
            <person name="Schulz F."/>
            <person name="Roux S."/>
            <person name="Paez-Espino D."/>
            <person name="Jungbluth S."/>
            <person name="Walsh D.A."/>
            <person name="Denef V.J."/>
            <person name="McMahon K.D."/>
            <person name="Konstantinidis K.T."/>
            <person name="Eloe-Fadrosh E.A."/>
            <person name="Kyrpides N.C."/>
            <person name="Woyke T."/>
        </authorList>
    </citation>
    <scope>NUCLEOTIDE SEQUENCE</scope>
    <source>
        <strain evidence="2">GVMAG-M-3300023174-176</strain>
    </source>
</reference>
<dbReference type="PANTHER" id="PTHR30094:SF0">
    <property type="entry name" value="BIFUNCTIONAL GLUTATHIONYLSPERMIDINE SYNTHETASE_AMIDASE-RELATED"/>
    <property type="match status" value="1"/>
</dbReference>
<organism evidence="2">
    <name type="scientific">viral metagenome</name>
    <dbReference type="NCBI Taxonomy" id="1070528"/>
    <lineage>
        <taxon>unclassified sequences</taxon>
        <taxon>metagenomes</taxon>
        <taxon>organismal metagenomes</taxon>
    </lineage>
</organism>
<dbReference type="Pfam" id="PF05257">
    <property type="entry name" value="CHAP"/>
    <property type="match status" value="1"/>
</dbReference>
<evidence type="ECO:0000313" key="2">
    <source>
        <dbReference type="EMBL" id="QHT15848.1"/>
    </source>
</evidence>
<protein>
    <recommendedName>
        <fullName evidence="1">Peptidase C51 domain-containing protein</fullName>
    </recommendedName>
</protein>
<dbReference type="PROSITE" id="PS50911">
    <property type="entry name" value="CHAP"/>
    <property type="match status" value="1"/>
</dbReference>
<dbReference type="InterPro" id="IPR051705">
    <property type="entry name" value="Gsp_Synthetase/Amidase"/>
</dbReference>
<proteinExistence type="predicted"/>